<keyword evidence="1" id="KW-0472">Membrane</keyword>
<feature type="non-terminal residue" evidence="2">
    <location>
        <position position="1"/>
    </location>
</feature>
<proteinExistence type="predicted"/>
<accession>A0AAN5D2J7</accession>
<evidence type="ECO:0000256" key="1">
    <source>
        <dbReference type="SAM" id="Phobius"/>
    </source>
</evidence>
<keyword evidence="1" id="KW-1133">Transmembrane helix</keyword>
<organism evidence="2 3">
    <name type="scientific">Pristionchus mayeri</name>
    <dbReference type="NCBI Taxonomy" id="1317129"/>
    <lineage>
        <taxon>Eukaryota</taxon>
        <taxon>Metazoa</taxon>
        <taxon>Ecdysozoa</taxon>
        <taxon>Nematoda</taxon>
        <taxon>Chromadorea</taxon>
        <taxon>Rhabditida</taxon>
        <taxon>Rhabditina</taxon>
        <taxon>Diplogasteromorpha</taxon>
        <taxon>Diplogasteroidea</taxon>
        <taxon>Neodiplogasteridae</taxon>
        <taxon>Pristionchus</taxon>
    </lineage>
</organism>
<evidence type="ECO:0000313" key="2">
    <source>
        <dbReference type="EMBL" id="GMR55701.1"/>
    </source>
</evidence>
<keyword evidence="3" id="KW-1185">Reference proteome</keyword>
<dbReference type="AlphaFoldDB" id="A0AAN5D2J7"/>
<feature type="transmembrane region" description="Helical" evidence="1">
    <location>
        <begin position="88"/>
        <end position="110"/>
    </location>
</feature>
<protein>
    <submittedName>
        <fullName evidence="2">Uncharacterized protein</fullName>
    </submittedName>
</protein>
<dbReference type="Proteomes" id="UP001328107">
    <property type="component" value="Unassembled WGS sequence"/>
</dbReference>
<evidence type="ECO:0000313" key="3">
    <source>
        <dbReference type="Proteomes" id="UP001328107"/>
    </source>
</evidence>
<name>A0AAN5D2J7_9BILA</name>
<dbReference type="EMBL" id="BTRK01000005">
    <property type="protein sequence ID" value="GMR55701.1"/>
    <property type="molecule type" value="Genomic_DNA"/>
</dbReference>
<comment type="caution">
    <text evidence="2">The sequence shown here is derived from an EMBL/GenBank/DDBJ whole genome shotgun (WGS) entry which is preliminary data.</text>
</comment>
<gene>
    <name evidence="2" type="ORF">PMAYCL1PPCAC_25896</name>
</gene>
<keyword evidence="1" id="KW-0812">Transmembrane</keyword>
<sequence length="173" mass="20169">LAHFRMSLSLIAPRAVSRSAIQRIIVLRAAHSSAVPPPAAKQVTVAETAGHFKYDRDWSRDKRYSNPQKLGDTPMRFLVRRLGHAYEIYPLFILTGAWFIVFCYTIYYSFEKMEIWLDRSKDTAPWDWERIKNNYWTKPTLVFDTTGITHQRNELMETLQNEMVAAAKARGTR</sequence>
<reference evidence="3" key="1">
    <citation type="submission" date="2022-10" db="EMBL/GenBank/DDBJ databases">
        <title>Genome assembly of Pristionchus species.</title>
        <authorList>
            <person name="Yoshida K."/>
            <person name="Sommer R.J."/>
        </authorList>
    </citation>
    <scope>NUCLEOTIDE SEQUENCE [LARGE SCALE GENOMIC DNA]</scope>
    <source>
        <strain evidence="3">RS5460</strain>
    </source>
</reference>